<proteinExistence type="predicted"/>
<evidence type="ECO:0008006" key="4">
    <source>
        <dbReference type="Google" id="ProtNLM"/>
    </source>
</evidence>
<protein>
    <recommendedName>
        <fullName evidence="4">PH domain-containing protein</fullName>
    </recommendedName>
</protein>
<comment type="caution">
    <text evidence="2">The sequence shown here is derived from an EMBL/GenBank/DDBJ whole genome shotgun (WGS) entry which is preliminary data.</text>
</comment>
<name>A0ABX0C5E8_9PSEU</name>
<keyword evidence="1" id="KW-0472">Membrane</keyword>
<gene>
    <name evidence="2" type="ORF">G3I59_47210</name>
</gene>
<dbReference type="EMBL" id="JAAGNC010000223">
    <property type="protein sequence ID" value="NEC62985.1"/>
    <property type="molecule type" value="Genomic_DNA"/>
</dbReference>
<accession>A0ABX0C5E8</accession>
<feature type="transmembrane region" description="Helical" evidence="1">
    <location>
        <begin position="28"/>
        <end position="50"/>
    </location>
</feature>
<organism evidence="2 3">
    <name type="scientific">Amycolatopsis rubida</name>
    <dbReference type="NCBI Taxonomy" id="112413"/>
    <lineage>
        <taxon>Bacteria</taxon>
        <taxon>Bacillati</taxon>
        <taxon>Actinomycetota</taxon>
        <taxon>Actinomycetes</taxon>
        <taxon>Pseudonocardiales</taxon>
        <taxon>Pseudonocardiaceae</taxon>
        <taxon>Amycolatopsis</taxon>
    </lineage>
</organism>
<feature type="transmembrane region" description="Helical" evidence="1">
    <location>
        <begin position="62"/>
        <end position="81"/>
    </location>
</feature>
<dbReference type="Proteomes" id="UP000470404">
    <property type="component" value="Unassembled WGS sequence"/>
</dbReference>
<keyword evidence="1" id="KW-0812">Transmembrane</keyword>
<sequence length="163" mass="17473">MRPGPGPVGDGPVPGRAGPFRPPAILRVVGWTIAAVSLFLLVCGILIAAGVLHGGQTDRGQAVMVAVSGGALLAVGLLIAVKSSVELYLERSSLHYRKNLFVRGSMNYHELVSIKLQPGPAQSTTIRDLHGRTVAINAYRVDWEPITTWAADHDRTDIFVGWE</sequence>
<evidence type="ECO:0000313" key="2">
    <source>
        <dbReference type="EMBL" id="NEC62985.1"/>
    </source>
</evidence>
<evidence type="ECO:0000313" key="3">
    <source>
        <dbReference type="Proteomes" id="UP000470404"/>
    </source>
</evidence>
<keyword evidence="1" id="KW-1133">Transmembrane helix</keyword>
<reference evidence="2 3" key="1">
    <citation type="submission" date="2020-01" db="EMBL/GenBank/DDBJ databases">
        <title>Insect and environment-associated Actinomycetes.</title>
        <authorList>
            <person name="Currrie C."/>
            <person name="Chevrette M."/>
            <person name="Carlson C."/>
            <person name="Stubbendieck R."/>
            <person name="Wendt-Pienkowski E."/>
        </authorList>
    </citation>
    <scope>NUCLEOTIDE SEQUENCE [LARGE SCALE GENOMIC DNA]</scope>
    <source>
        <strain evidence="2 3">SID8386</strain>
    </source>
</reference>
<dbReference type="RefSeq" id="WP_067584467.1">
    <property type="nucleotide sequence ID" value="NZ_JAAGNC010000223.1"/>
</dbReference>
<keyword evidence="3" id="KW-1185">Reference proteome</keyword>
<evidence type="ECO:0000256" key="1">
    <source>
        <dbReference type="SAM" id="Phobius"/>
    </source>
</evidence>